<keyword evidence="4" id="KW-1185">Reference proteome</keyword>
<evidence type="ECO:0000313" key="3">
    <source>
        <dbReference type="EMBL" id="OCB86730.1"/>
    </source>
</evidence>
<keyword evidence="3" id="KW-0808">Transferase</keyword>
<feature type="domain" description="Protein kinase" evidence="2">
    <location>
        <begin position="93"/>
        <end position="328"/>
    </location>
</feature>
<dbReference type="Gene3D" id="1.10.510.10">
    <property type="entry name" value="Transferase(Phosphotransferase) domain 1"/>
    <property type="match status" value="1"/>
</dbReference>
<keyword evidence="3" id="KW-0418">Kinase</keyword>
<dbReference type="PROSITE" id="PS50011">
    <property type="entry name" value="PROTEIN_KINASE_DOM"/>
    <property type="match status" value="1"/>
</dbReference>
<gene>
    <name evidence="3" type="ORF">A7U60_g6189</name>
</gene>
<reference evidence="3" key="1">
    <citation type="submission" date="2016-06" db="EMBL/GenBank/DDBJ databases">
        <title>Draft Genome sequence of the fungus Inonotus baumii.</title>
        <authorList>
            <person name="Zhu H."/>
            <person name="Lin W."/>
        </authorList>
    </citation>
    <scope>NUCLEOTIDE SEQUENCE</scope>
    <source>
        <strain evidence="3">821</strain>
    </source>
</reference>
<dbReference type="CDD" id="cd00180">
    <property type="entry name" value="PKc"/>
    <property type="match status" value="1"/>
</dbReference>
<dbReference type="PANTHER" id="PTHR24362:SF309">
    <property type="entry name" value="PROTEIN KINASE DOMAIN-CONTAINING PROTEIN"/>
    <property type="match status" value="1"/>
</dbReference>
<feature type="region of interest" description="Disordered" evidence="1">
    <location>
        <begin position="1"/>
        <end position="21"/>
    </location>
</feature>
<evidence type="ECO:0000259" key="2">
    <source>
        <dbReference type="PROSITE" id="PS50011"/>
    </source>
</evidence>
<name>A0A9Q5N2B6_SANBA</name>
<dbReference type="SMART" id="SM00220">
    <property type="entry name" value="S_TKc"/>
    <property type="match status" value="1"/>
</dbReference>
<accession>A0A9Q5N2B6</accession>
<dbReference type="InterPro" id="IPR000719">
    <property type="entry name" value="Prot_kinase_dom"/>
</dbReference>
<dbReference type="SUPFAM" id="SSF56112">
    <property type="entry name" value="Protein kinase-like (PK-like)"/>
    <property type="match status" value="1"/>
</dbReference>
<sequence length="328" mass="37530">MRTRTRTSSGSSSSSSDTVSSCTSAFSIDDDELNGRITPSWECYKKLLEHRGYHLETAREVKQYYERVFKDSILDLSANVCHKQGYARACQSNPETLCRDAGLPDNLFRGCRTRDGRRIVVKAVCLRSRQYEVIKVLSTPPLRDDPMNHTIHLIEVPESDIAFIVQEEWSSQLIDPENPCSPSDFLRALRQCIEGLVFMHKHGIVHLDISLRNILTDFRGHYKYIDFEMSRQYTDPSTHPRIMGRRGTEVPPELERGEESDPFKVDVWALGVVILRACKLGGHDIPELVQLTKPMLHPSFSARPSACEALQAFDRMARRIIPNWSPRR</sequence>
<dbReference type="OrthoDB" id="3173976at2759"/>
<feature type="region of interest" description="Disordered" evidence="1">
    <location>
        <begin position="236"/>
        <end position="257"/>
    </location>
</feature>
<dbReference type="GO" id="GO:0005524">
    <property type="term" value="F:ATP binding"/>
    <property type="evidence" value="ECO:0007669"/>
    <property type="project" value="InterPro"/>
</dbReference>
<evidence type="ECO:0000256" key="1">
    <source>
        <dbReference type="SAM" id="MobiDB-lite"/>
    </source>
</evidence>
<dbReference type="EMBL" id="LNZH02000199">
    <property type="protein sequence ID" value="OCB86730.1"/>
    <property type="molecule type" value="Genomic_DNA"/>
</dbReference>
<evidence type="ECO:0000313" key="4">
    <source>
        <dbReference type="Proteomes" id="UP000757232"/>
    </source>
</evidence>
<dbReference type="Proteomes" id="UP000757232">
    <property type="component" value="Unassembled WGS sequence"/>
</dbReference>
<dbReference type="AlphaFoldDB" id="A0A9Q5N2B6"/>
<dbReference type="InterPro" id="IPR011009">
    <property type="entry name" value="Kinase-like_dom_sf"/>
</dbReference>
<protein>
    <submittedName>
        <fullName evidence="3">Kinase-like protein</fullName>
    </submittedName>
</protein>
<comment type="caution">
    <text evidence="3">The sequence shown here is derived from an EMBL/GenBank/DDBJ whole genome shotgun (WGS) entry which is preliminary data.</text>
</comment>
<organism evidence="3 4">
    <name type="scientific">Sanghuangporus baumii</name>
    <name type="common">Phellinus baumii</name>
    <dbReference type="NCBI Taxonomy" id="108892"/>
    <lineage>
        <taxon>Eukaryota</taxon>
        <taxon>Fungi</taxon>
        <taxon>Dikarya</taxon>
        <taxon>Basidiomycota</taxon>
        <taxon>Agaricomycotina</taxon>
        <taxon>Agaricomycetes</taxon>
        <taxon>Hymenochaetales</taxon>
        <taxon>Hymenochaetaceae</taxon>
        <taxon>Sanghuangporus</taxon>
    </lineage>
</organism>
<dbReference type="PANTHER" id="PTHR24362">
    <property type="entry name" value="SERINE/THREONINE-PROTEIN KINASE NEK"/>
    <property type="match status" value="1"/>
</dbReference>
<dbReference type="GO" id="GO:0004672">
    <property type="term" value="F:protein kinase activity"/>
    <property type="evidence" value="ECO:0007669"/>
    <property type="project" value="InterPro"/>
</dbReference>
<proteinExistence type="predicted"/>
<dbReference type="Pfam" id="PF00069">
    <property type="entry name" value="Pkinase"/>
    <property type="match status" value="1"/>
</dbReference>